<dbReference type="CDD" id="cd00158">
    <property type="entry name" value="RHOD"/>
    <property type="match status" value="1"/>
</dbReference>
<dbReference type="STRING" id="702745.SAMN05421818_11732"/>
<sequence>MFDFIKKVAGFGSNDELEQYIKGGALLVDVRTQGEFNGGSVSGAINIPLDTLERQLNKLPKDKAIVVFCRSGMRSGQAKQVLNNNGYKQVINGGSWQNVAKSVNK</sequence>
<evidence type="ECO:0000313" key="2">
    <source>
        <dbReference type="EMBL" id="SDH82431.1"/>
    </source>
</evidence>
<dbReference type="Pfam" id="PF00581">
    <property type="entry name" value="Rhodanese"/>
    <property type="match status" value="1"/>
</dbReference>
<evidence type="ECO:0000259" key="1">
    <source>
        <dbReference type="PROSITE" id="PS50206"/>
    </source>
</evidence>
<dbReference type="InterPro" id="IPR036873">
    <property type="entry name" value="Rhodanese-like_dom_sf"/>
</dbReference>
<dbReference type="PROSITE" id="PS50206">
    <property type="entry name" value="RHODANESE_3"/>
    <property type="match status" value="1"/>
</dbReference>
<dbReference type="Gene3D" id="3.40.250.10">
    <property type="entry name" value="Rhodanese-like domain"/>
    <property type="match status" value="1"/>
</dbReference>
<dbReference type="Proteomes" id="UP000243588">
    <property type="component" value="Unassembled WGS sequence"/>
</dbReference>
<reference evidence="3" key="1">
    <citation type="submission" date="2016-10" db="EMBL/GenBank/DDBJ databases">
        <authorList>
            <person name="Varghese N."/>
            <person name="Submissions S."/>
        </authorList>
    </citation>
    <scope>NUCLEOTIDE SEQUENCE [LARGE SCALE GENOMIC DNA]</scope>
    <source>
        <strain evidence="3">DSM 23313</strain>
    </source>
</reference>
<accession>A0A1G8FJZ4</accession>
<name>A0A1G8FJZ4_9FLAO</name>
<feature type="domain" description="Rhodanese" evidence="1">
    <location>
        <begin position="21"/>
        <end position="105"/>
    </location>
</feature>
<organism evidence="2 3">
    <name type="scientific">Myroides phaeus</name>
    <dbReference type="NCBI Taxonomy" id="702745"/>
    <lineage>
        <taxon>Bacteria</taxon>
        <taxon>Pseudomonadati</taxon>
        <taxon>Bacteroidota</taxon>
        <taxon>Flavobacteriia</taxon>
        <taxon>Flavobacteriales</taxon>
        <taxon>Flavobacteriaceae</taxon>
        <taxon>Myroides</taxon>
    </lineage>
</organism>
<keyword evidence="3" id="KW-1185">Reference proteome</keyword>
<dbReference type="InterPro" id="IPR001763">
    <property type="entry name" value="Rhodanese-like_dom"/>
</dbReference>
<dbReference type="InterPro" id="IPR050229">
    <property type="entry name" value="GlpE_sulfurtransferase"/>
</dbReference>
<evidence type="ECO:0000313" key="3">
    <source>
        <dbReference type="Proteomes" id="UP000243588"/>
    </source>
</evidence>
<protein>
    <submittedName>
        <fullName evidence="2">Rhodanese-like domain-containing protein</fullName>
    </submittedName>
</protein>
<gene>
    <name evidence="2" type="ORF">SAMN05421818_11732</name>
</gene>
<dbReference type="PANTHER" id="PTHR43031">
    <property type="entry name" value="FAD-DEPENDENT OXIDOREDUCTASE"/>
    <property type="match status" value="1"/>
</dbReference>
<dbReference type="RefSeq" id="WP_090409580.1">
    <property type="nucleotide sequence ID" value="NZ_FNDQ01000017.1"/>
</dbReference>
<proteinExistence type="predicted"/>
<dbReference type="SUPFAM" id="SSF52821">
    <property type="entry name" value="Rhodanese/Cell cycle control phosphatase"/>
    <property type="match status" value="1"/>
</dbReference>
<dbReference type="EMBL" id="FNDQ01000017">
    <property type="protein sequence ID" value="SDH82431.1"/>
    <property type="molecule type" value="Genomic_DNA"/>
</dbReference>
<dbReference type="AlphaFoldDB" id="A0A1G8FJZ4"/>
<dbReference type="SMART" id="SM00450">
    <property type="entry name" value="RHOD"/>
    <property type="match status" value="1"/>
</dbReference>
<dbReference type="PANTHER" id="PTHR43031:SF1">
    <property type="entry name" value="PYRIDINE NUCLEOTIDE-DISULPHIDE OXIDOREDUCTASE"/>
    <property type="match status" value="1"/>
</dbReference>